<accession>A0A2U1UD15</accession>
<dbReference type="EMBL" id="QDKH01000001">
    <property type="protein sequence ID" value="PWC19559.1"/>
    <property type="molecule type" value="Genomic_DNA"/>
</dbReference>
<sequence>MPFGARPYVEKTEIISVQTIDKVNIYNTDPKSIIPLRGGKRREVFTAGAALPEMPACAGMTEG</sequence>
<organism evidence="1 2">
    <name type="scientific">Brenneria corticis</name>
    <dbReference type="NCBI Taxonomy" id="2173106"/>
    <lineage>
        <taxon>Bacteria</taxon>
        <taxon>Pseudomonadati</taxon>
        <taxon>Pseudomonadota</taxon>
        <taxon>Gammaproteobacteria</taxon>
        <taxon>Enterobacterales</taxon>
        <taxon>Pectobacteriaceae</taxon>
        <taxon>Brenneria</taxon>
    </lineage>
</organism>
<name>A0A2U1UD15_9GAMM</name>
<evidence type="ECO:0000313" key="1">
    <source>
        <dbReference type="EMBL" id="PWC19559.1"/>
    </source>
</evidence>
<protein>
    <submittedName>
        <fullName evidence="1">Uncharacterized protein</fullName>
    </submittedName>
</protein>
<reference evidence="1 2" key="1">
    <citation type="submission" date="2018-04" db="EMBL/GenBank/DDBJ databases">
        <title>Brenneria corticis sp.nov.</title>
        <authorList>
            <person name="Li Y."/>
        </authorList>
    </citation>
    <scope>NUCLEOTIDE SEQUENCE [LARGE SCALE GENOMIC DNA]</scope>
    <source>
        <strain evidence="1 2">CFCC 11842</strain>
    </source>
</reference>
<evidence type="ECO:0000313" key="2">
    <source>
        <dbReference type="Proteomes" id="UP000296159"/>
    </source>
</evidence>
<proteinExistence type="predicted"/>
<keyword evidence="2" id="KW-1185">Reference proteome</keyword>
<dbReference type="AlphaFoldDB" id="A0A2U1UD15"/>
<gene>
    <name evidence="1" type="ORF">DDT56_00870</name>
</gene>
<dbReference type="Proteomes" id="UP000296159">
    <property type="component" value="Unassembled WGS sequence"/>
</dbReference>
<comment type="caution">
    <text evidence="1">The sequence shown here is derived from an EMBL/GenBank/DDBJ whole genome shotgun (WGS) entry which is preliminary data.</text>
</comment>